<feature type="transmembrane region" description="Helical" evidence="6">
    <location>
        <begin position="74"/>
        <end position="93"/>
    </location>
</feature>
<evidence type="ECO:0000313" key="7">
    <source>
        <dbReference type="EMBL" id="EGB08152.1"/>
    </source>
</evidence>
<reference evidence="7 8" key="1">
    <citation type="journal article" date="2011" name="Proc. Natl. Acad. Sci. U.S.A.">
        <title>Niche of harmful alga Aureococcus anophagefferens revealed through ecogenomics.</title>
        <authorList>
            <person name="Gobler C.J."/>
            <person name="Berry D.L."/>
            <person name="Dyhrman S.T."/>
            <person name="Wilhelm S.W."/>
            <person name="Salamov A."/>
            <person name="Lobanov A.V."/>
            <person name="Zhang Y."/>
            <person name="Collier J.L."/>
            <person name="Wurch L.L."/>
            <person name="Kustka A.B."/>
            <person name="Dill B.D."/>
            <person name="Shah M."/>
            <person name="VerBerkmoes N.C."/>
            <person name="Kuo A."/>
            <person name="Terry A."/>
            <person name="Pangilinan J."/>
            <person name="Lindquist E.A."/>
            <person name="Lucas S."/>
            <person name="Paulsen I.T."/>
            <person name="Hattenrath-Lehmann T.K."/>
            <person name="Talmage S.C."/>
            <person name="Walker E.A."/>
            <person name="Koch F."/>
            <person name="Burson A.M."/>
            <person name="Marcoval M.A."/>
            <person name="Tang Y.Z."/>
            <person name="Lecleir G.R."/>
            <person name="Coyne K.J."/>
            <person name="Berg G.M."/>
            <person name="Bertrand E.M."/>
            <person name="Saito M.A."/>
            <person name="Gladyshev V.N."/>
            <person name="Grigoriev I.V."/>
        </authorList>
    </citation>
    <scope>NUCLEOTIDE SEQUENCE [LARGE SCALE GENOMIC DNA]</scope>
    <source>
        <strain evidence="8">CCMP 1984</strain>
    </source>
</reference>
<evidence type="ECO:0000313" key="8">
    <source>
        <dbReference type="Proteomes" id="UP000002729"/>
    </source>
</evidence>
<keyword evidence="8" id="KW-1185">Reference proteome</keyword>
<dbReference type="eggNOG" id="KOG1581">
    <property type="taxonomic scope" value="Eukaryota"/>
</dbReference>
<keyword evidence="4 6" id="KW-1133">Transmembrane helix</keyword>
<comment type="subcellular location">
    <subcellularLocation>
        <location evidence="1">Membrane</location>
        <topology evidence="1">Multi-pass membrane protein</topology>
    </subcellularLocation>
</comment>
<dbReference type="Proteomes" id="UP000002729">
    <property type="component" value="Unassembled WGS sequence"/>
</dbReference>
<name>F0Y903_AURAN</name>
<dbReference type="KEGG" id="aaf:AURANDRAFT_26219"/>
<dbReference type="GO" id="GO:0005789">
    <property type="term" value="C:endoplasmic reticulum membrane"/>
    <property type="evidence" value="ECO:0007669"/>
    <property type="project" value="TreeGrafter"/>
</dbReference>
<dbReference type="InterPro" id="IPR013657">
    <property type="entry name" value="SCL35B1-4/HUT1"/>
</dbReference>
<keyword evidence="5 6" id="KW-0472">Membrane</keyword>
<protein>
    <recommendedName>
        <fullName evidence="9">Sugar phosphate transporter domain-containing protein</fullName>
    </recommendedName>
</protein>
<dbReference type="InterPro" id="IPR037185">
    <property type="entry name" value="EmrE-like"/>
</dbReference>
<evidence type="ECO:0000256" key="2">
    <source>
        <dbReference type="ARBA" id="ARBA00022448"/>
    </source>
</evidence>
<accession>F0Y903</accession>
<gene>
    <name evidence="7" type="ORF">AURANDRAFT_26219</name>
</gene>
<dbReference type="GeneID" id="20220172"/>
<dbReference type="SUPFAM" id="SSF103481">
    <property type="entry name" value="Multidrug resistance efflux transporter EmrE"/>
    <property type="match status" value="1"/>
</dbReference>
<dbReference type="OMA" id="SRCASEW"/>
<dbReference type="EMBL" id="GL833128">
    <property type="protein sequence ID" value="EGB08152.1"/>
    <property type="molecule type" value="Genomic_DNA"/>
</dbReference>
<feature type="transmembrane region" description="Helical" evidence="6">
    <location>
        <begin position="105"/>
        <end position="124"/>
    </location>
</feature>
<keyword evidence="2" id="KW-0813">Transport</keyword>
<evidence type="ECO:0000256" key="1">
    <source>
        <dbReference type="ARBA" id="ARBA00004141"/>
    </source>
</evidence>
<evidence type="ECO:0000256" key="5">
    <source>
        <dbReference type="ARBA" id="ARBA00023136"/>
    </source>
</evidence>
<dbReference type="PANTHER" id="PTHR10778">
    <property type="entry name" value="SOLUTE CARRIER FAMILY 35 MEMBER B"/>
    <property type="match status" value="1"/>
</dbReference>
<sequence>MLARPRAPRAAGAGDGERHYARWVVVVGAYYASHWLGLASLHHLSYPVHVTFKSCKAIPVVIGERLLTTKRHGAAKLCGVFAMCVGVALFLLFTPEEAAHAERSTSLRGVVLVVGALLADGTRVRRRRTALVSRCASEWTLMLHMNAWQGLLSYATCWSNGDEASRALAFVRAHPDVSLDLGAFLVSKALGTLCVYKLLRESGTIVVATITTLRKVLSVLLSVAIFGHAVGPVQWAALALVFLHKYVGEYAAAALVERKKPKAA</sequence>
<dbReference type="GO" id="GO:0022857">
    <property type="term" value="F:transmembrane transporter activity"/>
    <property type="evidence" value="ECO:0007669"/>
    <property type="project" value="TreeGrafter"/>
</dbReference>
<evidence type="ECO:0000256" key="6">
    <source>
        <dbReference type="SAM" id="Phobius"/>
    </source>
</evidence>
<organism evidence="8">
    <name type="scientific">Aureococcus anophagefferens</name>
    <name type="common">Harmful bloom alga</name>
    <dbReference type="NCBI Taxonomy" id="44056"/>
    <lineage>
        <taxon>Eukaryota</taxon>
        <taxon>Sar</taxon>
        <taxon>Stramenopiles</taxon>
        <taxon>Ochrophyta</taxon>
        <taxon>Pelagophyceae</taxon>
        <taxon>Pelagomonadales</taxon>
        <taxon>Pelagomonadaceae</taxon>
        <taxon>Aureococcus</taxon>
    </lineage>
</organism>
<evidence type="ECO:0000256" key="3">
    <source>
        <dbReference type="ARBA" id="ARBA00022692"/>
    </source>
</evidence>
<feature type="transmembrane region" description="Helical" evidence="6">
    <location>
        <begin position="205"/>
        <end position="229"/>
    </location>
</feature>
<dbReference type="AlphaFoldDB" id="F0Y903"/>
<dbReference type="RefSeq" id="XP_009036891.1">
    <property type="nucleotide sequence ID" value="XM_009038643.1"/>
</dbReference>
<proteinExistence type="predicted"/>
<dbReference type="Pfam" id="PF08449">
    <property type="entry name" value="UAA"/>
    <property type="match status" value="1"/>
</dbReference>
<evidence type="ECO:0000256" key="4">
    <source>
        <dbReference type="ARBA" id="ARBA00022989"/>
    </source>
</evidence>
<dbReference type="InParanoid" id="F0Y903"/>
<dbReference type="GO" id="GO:0000139">
    <property type="term" value="C:Golgi membrane"/>
    <property type="evidence" value="ECO:0007669"/>
    <property type="project" value="TreeGrafter"/>
</dbReference>
<keyword evidence="3 6" id="KW-0812">Transmembrane</keyword>
<dbReference type="OrthoDB" id="1601at2759"/>
<evidence type="ECO:0008006" key="9">
    <source>
        <dbReference type="Google" id="ProtNLM"/>
    </source>
</evidence>